<protein>
    <submittedName>
        <fullName evidence="4">Uncharacterized protein</fullName>
    </submittedName>
</protein>
<dbReference type="PANTHER" id="PTHR48047:SF45">
    <property type="entry name" value="SCOPOLETIN GLUCOSYLTRANSFERASE-LIKE"/>
    <property type="match status" value="1"/>
</dbReference>
<comment type="similarity">
    <text evidence="1">Belongs to the UDP-glycosyltransferase family.</text>
</comment>
<reference evidence="4" key="1">
    <citation type="journal article" date="2021" name="Front. Plant Sci.">
        <title>Chromosome-Scale Genome Assembly for Chinese Sour Jujube and Insights Into Its Genome Evolution and Domestication Signature.</title>
        <authorList>
            <person name="Shen L.-Y."/>
            <person name="Luo H."/>
            <person name="Wang X.-L."/>
            <person name="Wang X.-M."/>
            <person name="Qiu X.-J."/>
            <person name="Liu H."/>
            <person name="Zhou S.-S."/>
            <person name="Jia K.-H."/>
            <person name="Nie S."/>
            <person name="Bao Y.-T."/>
            <person name="Zhang R.-G."/>
            <person name="Yun Q.-Z."/>
            <person name="Chai Y.-H."/>
            <person name="Lu J.-Y."/>
            <person name="Li Y."/>
            <person name="Zhao S.-W."/>
            <person name="Mao J.-F."/>
            <person name="Jia S.-G."/>
            <person name="Mao Y.-M."/>
        </authorList>
    </citation>
    <scope>NUCLEOTIDE SEQUENCE</scope>
    <source>
        <strain evidence="4">AT0</strain>
        <tissue evidence="4">Leaf</tissue>
    </source>
</reference>
<keyword evidence="3" id="KW-0808">Transferase</keyword>
<proteinExistence type="inferred from homology"/>
<keyword evidence="2" id="KW-0328">Glycosyltransferase</keyword>
<dbReference type="FunFam" id="3.40.50.2000:FF:000071">
    <property type="entry name" value="Glycosyltransferase"/>
    <property type="match status" value="1"/>
</dbReference>
<dbReference type="SUPFAM" id="SSF53756">
    <property type="entry name" value="UDP-Glycosyltransferase/glycogen phosphorylase"/>
    <property type="match status" value="2"/>
</dbReference>
<evidence type="ECO:0000313" key="4">
    <source>
        <dbReference type="EMBL" id="KAH7520220.1"/>
    </source>
</evidence>
<dbReference type="GO" id="GO:0035251">
    <property type="term" value="F:UDP-glucosyltransferase activity"/>
    <property type="evidence" value="ECO:0007669"/>
    <property type="project" value="TreeGrafter"/>
</dbReference>
<gene>
    <name evidence="4" type="ORF">FEM48_Zijuj08G0121200</name>
</gene>
<dbReference type="PANTHER" id="PTHR48047">
    <property type="entry name" value="GLYCOSYLTRANSFERASE"/>
    <property type="match status" value="1"/>
</dbReference>
<dbReference type="Proteomes" id="UP000813462">
    <property type="component" value="Unassembled WGS sequence"/>
</dbReference>
<accession>A0A978UZ04</accession>
<evidence type="ECO:0000256" key="3">
    <source>
        <dbReference type="ARBA" id="ARBA00022679"/>
    </source>
</evidence>
<evidence type="ECO:0000313" key="5">
    <source>
        <dbReference type="Proteomes" id="UP000813462"/>
    </source>
</evidence>
<organism evidence="4 5">
    <name type="scientific">Ziziphus jujuba var. spinosa</name>
    <dbReference type="NCBI Taxonomy" id="714518"/>
    <lineage>
        <taxon>Eukaryota</taxon>
        <taxon>Viridiplantae</taxon>
        <taxon>Streptophyta</taxon>
        <taxon>Embryophyta</taxon>
        <taxon>Tracheophyta</taxon>
        <taxon>Spermatophyta</taxon>
        <taxon>Magnoliopsida</taxon>
        <taxon>eudicotyledons</taxon>
        <taxon>Gunneridae</taxon>
        <taxon>Pentapetalae</taxon>
        <taxon>rosids</taxon>
        <taxon>fabids</taxon>
        <taxon>Rosales</taxon>
        <taxon>Rhamnaceae</taxon>
        <taxon>Paliureae</taxon>
        <taxon>Ziziphus</taxon>
    </lineage>
</organism>
<dbReference type="AlphaFoldDB" id="A0A978UZ04"/>
<sequence length="389" mass="43895">MGSESDQLRIFFFPLPAPGHMIPMVDEARLFAKRGVDVTIIITQGNASFIQKIIDREFEAGHKIRTHILQFPSAQVGLPDGIENYNTITSMNMGVPLFQGLGLLQKPIEQLLHEIRPDCIVSDMFYPWTLDVANKLGIPRLGFRGMSHISMCAEHCIKIHEPHKSAESNVVLLPGLPHKIKMLISQLPDWSITTNDFTPLMDAVVDSEQRSYGMLMNSFHELENDYEQYFKTSMGLKAWSVGPVSLWVNRDFTHKAERHKIASNAALFQKSIDRDFNSGHRIKIHVVQFPSAQVGLPDGIENFKTVTSLQMCGALLQGMQLLQNPIEQFIQEMRPDCIVADMFFPWSLEVATRLGIPRVHEPHKSTESDVALLPGFPDTIEMPISKLPE</sequence>
<evidence type="ECO:0000256" key="1">
    <source>
        <dbReference type="ARBA" id="ARBA00009995"/>
    </source>
</evidence>
<dbReference type="Gene3D" id="3.40.50.2000">
    <property type="entry name" value="Glycogen Phosphorylase B"/>
    <property type="match status" value="2"/>
</dbReference>
<name>A0A978UZ04_ZIZJJ</name>
<comment type="caution">
    <text evidence="4">The sequence shown here is derived from an EMBL/GenBank/DDBJ whole genome shotgun (WGS) entry which is preliminary data.</text>
</comment>
<dbReference type="EMBL" id="JAEACU010000008">
    <property type="protein sequence ID" value="KAH7520220.1"/>
    <property type="molecule type" value="Genomic_DNA"/>
</dbReference>
<evidence type="ECO:0000256" key="2">
    <source>
        <dbReference type="ARBA" id="ARBA00022676"/>
    </source>
</evidence>